<sequence length="476" mass="52524">MTQFGLTDSASHLNHILPIPHPPSYLSRHPIYPKASPEISTRSYNPIFPSYWQKSSDNYAVKTRDYHCATYTYLGPEWFKAPPKDFAKYKEPLHPSGANSNNNRPFTAANQRSRSTDDWSKCFDDYPGRFKIAYASDDDVNDLCFKNNLVHYDSSVTHRPSRYAFQTDREPNYLAAGIPGRIEPVVNPFQQSEAKHTTIGTPTSWYPYVFTSSSSSSSSLLLSSSMSLHKDTTFTKIFVGGLPYHTTDDTLRKFFERFGEIEEAVVITDRQTGKSRGYGFVTMNTQEAASLATKEANPVIDGRKANVNLAYLGAKPRVIPSPAGLIPLHLAGAYSAALPTTYGIQPIYYQQPPTTTLLATAGTPQTLSTLIPNQTTATLNGAHSSQNQSTGGPSYYELTYATAPLTSASIEQQSYIYATASGQTFSYAQLPTGATQQQTGPTNLNDVYANHAAKYMIDDHNGAVDRDHHQRTAAGW</sequence>
<feature type="region of interest" description="Disordered" evidence="3">
    <location>
        <begin position="90"/>
        <end position="112"/>
    </location>
</feature>
<name>A0A814Y2G7_9BILA</name>
<evidence type="ECO:0000256" key="1">
    <source>
        <dbReference type="ARBA" id="ARBA00022884"/>
    </source>
</evidence>
<gene>
    <name evidence="5" type="ORF">IZO911_LOCUS29885</name>
</gene>
<dbReference type="PANTHER" id="PTHR11176">
    <property type="entry name" value="BOULE-RELATED"/>
    <property type="match status" value="1"/>
</dbReference>
<feature type="domain" description="RRM" evidence="4">
    <location>
        <begin position="235"/>
        <end position="312"/>
    </location>
</feature>
<dbReference type="Proteomes" id="UP000663860">
    <property type="component" value="Unassembled WGS sequence"/>
</dbReference>
<evidence type="ECO:0000256" key="2">
    <source>
        <dbReference type="PROSITE-ProRule" id="PRU00176"/>
    </source>
</evidence>
<dbReference type="InterPro" id="IPR012677">
    <property type="entry name" value="Nucleotide-bd_a/b_plait_sf"/>
</dbReference>
<evidence type="ECO:0000259" key="4">
    <source>
        <dbReference type="PROSITE" id="PS50102"/>
    </source>
</evidence>
<comment type="caution">
    <text evidence="5">The sequence shown here is derived from an EMBL/GenBank/DDBJ whole genome shotgun (WGS) entry which is preliminary data.</text>
</comment>
<dbReference type="GO" id="GO:0003723">
    <property type="term" value="F:RNA binding"/>
    <property type="evidence" value="ECO:0007669"/>
    <property type="project" value="UniProtKB-UniRule"/>
</dbReference>
<keyword evidence="1 2" id="KW-0694">RNA-binding</keyword>
<evidence type="ECO:0000313" key="6">
    <source>
        <dbReference type="Proteomes" id="UP000663860"/>
    </source>
</evidence>
<dbReference type="Pfam" id="PF00076">
    <property type="entry name" value="RRM_1"/>
    <property type="match status" value="1"/>
</dbReference>
<feature type="compositionally biased region" description="Polar residues" evidence="3">
    <location>
        <begin position="97"/>
        <end position="112"/>
    </location>
</feature>
<dbReference type="PROSITE" id="PS50102">
    <property type="entry name" value="RRM"/>
    <property type="match status" value="1"/>
</dbReference>
<dbReference type="CDD" id="cd12384">
    <property type="entry name" value="RRM_RBM24_RBM38_like"/>
    <property type="match status" value="1"/>
</dbReference>
<dbReference type="Gene3D" id="3.30.70.330">
    <property type="match status" value="1"/>
</dbReference>
<organism evidence="5 6">
    <name type="scientific">Adineta steineri</name>
    <dbReference type="NCBI Taxonomy" id="433720"/>
    <lineage>
        <taxon>Eukaryota</taxon>
        <taxon>Metazoa</taxon>
        <taxon>Spiralia</taxon>
        <taxon>Gnathifera</taxon>
        <taxon>Rotifera</taxon>
        <taxon>Eurotatoria</taxon>
        <taxon>Bdelloidea</taxon>
        <taxon>Adinetida</taxon>
        <taxon>Adinetidae</taxon>
        <taxon>Adineta</taxon>
    </lineage>
</organism>
<proteinExistence type="predicted"/>
<protein>
    <recommendedName>
        <fullName evidence="4">RRM domain-containing protein</fullName>
    </recommendedName>
</protein>
<dbReference type="PANTHER" id="PTHR11176:SF57">
    <property type="entry name" value="PROTEIN BOULE"/>
    <property type="match status" value="1"/>
</dbReference>
<dbReference type="AlphaFoldDB" id="A0A814Y2G7"/>
<dbReference type="SUPFAM" id="SSF54928">
    <property type="entry name" value="RNA-binding domain, RBD"/>
    <property type="match status" value="1"/>
</dbReference>
<dbReference type="EMBL" id="CAJNOE010000455">
    <property type="protein sequence ID" value="CAF1224287.1"/>
    <property type="molecule type" value="Genomic_DNA"/>
</dbReference>
<dbReference type="InterPro" id="IPR035979">
    <property type="entry name" value="RBD_domain_sf"/>
</dbReference>
<evidence type="ECO:0000256" key="3">
    <source>
        <dbReference type="SAM" id="MobiDB-lite"/>
    </source>
</evidence>
<accession>A0A814Y2G7</accession>
<dbReference type="SMART" id="SM00360">
    <property type="entry name" value="RRM"/>
    <property type="match status" value="1"/>
</dbReference>
<dbReference type="InterPro" id="IPR000504">
    <property type="entry name" value="RRM_dom"/>
</dbReference>
<evidence type="ECO:0000313" key="5">
    <source>
        <dbReference type="EMBL" id="CAF1224287.1"/>
    </source>
</evidence>
<reference evidence="5" key="1">
    <citation type="submission" date="2021-02" db="EMBL/GenBank/DDBJ databases">
        <authorList>
            <person name="Nowell W R."/>
        </authorList>
    </citation>
    <scope>NUCLEOTIDE SEQUENCE</scope>
</reference>